<name>A0ACB8C3P9_DERSI</name>
<accession>A0ACB8C3P9</accession>
<comment type="caution">
    <text evidence="1">The sequence shown here is derived from an EMBL/GenBank/DDBJ whole genome shotgun (WGS) entry which is preliminary data.</text>
</comment>
<organism evidence="1 2">
    <name type="scientific">Dermacentor silvarum</name>
    <name type="common">Tick</name>
    <dbReference type="NCBI Taxonomy" id="543639"/>
    <lineage>
        <taxon>Eukaryota</taxon>
        <taxon>Metazoa</taxon>
        <taxon>Ecdysozoa</taxon>
        <taxon>Arthropoda</taxon>
        <taxon>Chelicerata</taxon>
        <taxon>Arachnida</taxon>
        <taxon>Acari</taxon>
        <taxon>Parasitiformes</taxon>
        <taxon>Ixodida</taxon>
        <taxon>Ixodoidea</taxon>
        <taxon>Ixodidae</taxon>
        <taxon>Rhipicephalinae</taxon>
        <taxon>Dermacentor</taxon>
    </lineage>
</organism>
<dbReference type="Proteomes" id="UP000821865">
    <property type="component" value="Chromosome 9"/>
</dbReference>
<keyword evidence="2" id="KW-1185">Reference proteome</keyword>
<proteinExistence type="predicted"/>
<evidence type="ECO:0000313" key="1">
    <source>
        <dbReference type="EMBL" id="KAH7933469.1"/>
    </source>
</evidence>
<evidence type="ECO:0000313" key="2">
    <source>
        <dbReference type="Proteomes" id="UP000821865"/>
    </source>
</evidence>
<protein>
    <submittedName>
        <fullName evidence="1">Uncharacterized protein</fullName>
    </submittedName>
</protein>
<reference evidence="1" key="1">
    <citation type="submission" date="2020-05" db="EMBL/GenBank/DDBJ databases">
        <title>Large-scale comparative analyses of tick genomes elucidate their genetic diversity and vector capacities.</title>
        <authorList>
            <person name="Jia N."/>
            <person name="Wang J."/>
            <person name="Shi W."/>
            <person name="Du L."/>
            <person name="Sun Y."/>
            <person name="Zhan W."/>
            <person name="Jiang J."/>
            <person name="Wang Q."/>
            <person name="Zhang B."/>
            <person name="Ji P."/>
            <person name="Sakyi L.B."/>
            <person name="Cui X."/>
            <person name="Yuan T."/>
            <person name="Jiang B."/>
            <person name="Yang W."/>
            <person name="Lam T.T.-Y."/>
            <person name="Chang Q."/>
            <person name="Ding S."/>
            <person name="Wang X."/>
            <person name="Zhu J."/>
            <person name="Ruan X."/>
            <person name="Zhao L."/>
            <person name="Wei J."/>
            <person name="Que T."/>
            <person name="Du C."/>
            <person name="Cheng J."/>
            <person name="Dai P."/>
            <person name="Han X."/>
            <person name="Huang E."/>
            <person name="Gao Y."/>
            <person name="Liu J."/>
            <person name="Shao H."/>
            <person name="Ye R."/>
            <person name="Li L."/>
            <person name="Wei W."/>
            <person name="Wang X."/>
            <person name="Wang C."/>
            <person name="Yang T."/>
            <person name="Huo Q."/>
            <person name="Li W."/>
            <person name="Guo W."/>
            <person name="Chen H."/>
            <person name="Zhou L."/>
            <person name="Ni X."/>
            <person name="Tian J."/>
            <person name="Zhou Y."/>
            <person name="Sheng Y."/>
            <person name="Liu T."/>
            <person name="Pan Y."/>
            <person name="Xia L."/>
            <person name="Li J."/>
            <person name="Zhao F."/>
            <person name="Cao W."/>
        </authorList>
    </citation>
    <scope>NUCLEOTIDE SEQUENCE</scope>
    <source>
        <strain evidence="1">Dsil-2018</strain>
    </source>
</reference>
<sequence length="231" mass="25782">MFVSGRLEENFTRASEFIPDRWLRANGDRAGELLEEWTHHPFASLPFSTGVRMCIGRRIAEMELSVLIAKGVWASWSFLSFRPNRKSFARLQRLSSLIVDAVLDGALDGFRRKLEEKVGVPLGVVEPASLDRALGVVEIALGGDAEISSEHLLVTDCGDIVVVLKDKTFILDVAVAWDPWTDTLEAMCTHKRNKYLPLVSLFRERQLQKEVKVLGLVFGARGLICPSTQTS</sequence>
<gene>
    <name evidence="1" type="ORF">HPB49_012943</name>
</gene>
<dbReference type="EMBL" id="CM023478">
    <property type="protein sequence ID" value="KAH7933469.1"/>
    <property type="molecule type" value="Genomic_DNA"/>
</dbReference>